<evidence type="ECO:0000256" key="3">
    <source>
        <dbReference type="ARBA" id="ARBA00022540"/>
    </source>
</evidence>
<keyword evidence="3" id="KW-0396">Initiation factor</keyword>
<keyword evidence="6" id="KW-0342">GTP-binding</keyword>
<comment type="caution">
    <text evidence="9">The sequence shown here is derived from an EMBL/GenBank/DDBJ whole genome shotgun (WGS) entry which is preliminary data.</text>
</comment>
<accession>A0AAV5S6Z0</accession>
<feature type="compositionally biased region" description="Basic and acidic residues" evidence="7">
    <location>
        <begin position="372"/>
        <end position="383"/>
    </location>
</feature>
<dbReference type="Gene3D" id="1.25.40.180">
    <property type="match status" value="1"/>
</dbReference>
<dbReference type="SMART" id="SM00653">
    <property type="entry name" value="eIF2B_5"/>
    <property type="match status" value="1"/>
</dbReference>
<dbReference type="FunFam" id="3.30.30.170:FF:000002">
    <property type="entry name" value="Eukaryotic translation initiation factor 5"/>
    <property type="match status" value="1"/>
</dbReference>
<keyword evidence="10" id="KW-1185">Reference proteome</keyword>
<dbReference type="PANTHER" id="PTHR23001:SF7">
    <property type="entry name" value="EUKARYOTIC TRANSLATION INITIATION FACTOR 5"/>
    <property type="match status" value="1"/>
</dbReference>
<dbReference type="Pfam" id="PF01873">
    <property type="entry name" value="eIF-5_eIF-2B"/>
    <property type="match status" value="1"/>
</dbReference>
<keyword evidence="4" id="KW-0547">Nucleotide-binding</keyword>
<dbReference type="InterPro" id="IPR003307">
    <property type="entry name" value="W2_domain"/>
</dbReference>
<feature type="non-terminal residue" evidence="9">
    <location>
        <position position="1"/>
    </location>
</feature>
<dbReference type="InterPro" id="IPR002735">
    <property type="entry name" value="Transl_init_fac_IF2/IF5_dom"/>
</dbReference>
<dbReference type="Proteomes" id="UP001432027">
    <property type="component" value="Unassembled WGS sequence"/>
</dbReference>
<reference evidence="9" key="1">
    <citation type="submission" date="2023-10" db="EMBL/GenBank/DDBJ databases">
        <title>Genome assembly of Pristionchus species.</title>
        <authorList>
            <person name="Yoshida K."/>
            <person name="Sommer R.J."/>
        </authorList>
    </citation>
    <scope>NUCLEOTIDE SEQUENCE</scope>
    <source>
        <strain evidence="9">RS0144</strain>
    </source>
</reference>
<dbReference type="AlphaFoldDB" id="A0AAV5S6Z0"/>
<dbReference type="GO" id="GO:0003743">
    <property type="term" value="F:translation initiation factor activity"/>
    <property type="evidence" value="ECO:0007669"/>
    <property type="project" value="UniProtKB-KW"/>
</dbReference>
<feature type="region of interest" description="Disordered" evidence="7">
    <location>
        <begin position="359"/>
        <end position="383"/>
    </location>
</feature>
<dbReference type="GO" id="GO:0001732">
    <property type="term" value="P:formation of cytoplasmic translation initiation complex"/>
    <property type="evidence" value="ECO:0007669"/>
    <property type="project" value="TreeGrafter"/>
</dbReference>
<evidence type="ECO:0000256" key="1">
    <source>
        <dbReference type="ARBA" id="ARBA00010397"/>
    </source>
</evidence>
<comment type="similarity">
    <text evidence="1">Belongs to the eIF-2-beta/eIF-5 family.</text>
</comment>
<dbReference type="SUPFAM" id="SSF75689">
    <property type="entry name" value="Zinc-binding domain of translation initiation factor 2 beta"/>
    <property type="match status" value="1"/>
</dbReference>
<dbReference type="GO" id="GO:0071074">
    <property type="term" value="F:eukaryotic initiation factor eIF2 binding"/>
    <property type="evidence" value="ECO:0007669"/>
    <property type="project" value="TreeGrafter"/>
</dbReference>
<evidence type="ECO:0000313" key="9">
    <source>
        <dbReference type="EMBL" id="GMS78155.1"/>
    </source>
</evidence>
<dbReference type="InterPro" id="IPR016190">
    <property type="entry name" value="Transl_init_fac_IF2/IF5_Zn-bd"/>
</dbReference>
<dbReference type="GO" id="GO:0005525">
    <property type="term" value="F:GTP binding"/>
    <property type="evidence" value="ECO:0007669"/>
    <property type="project" value="UniProtKB-KW"/>
</dbReference>
<feature type="domain" description="W2" evidence="8">
    <location>
        <begin position="208"/>
        <end position="365"/>
    </location>
</feature>
<dbReference type="PANTHER" id="PTHR23001">
    <property type="entry name" value="EUKARYOTIC TRANSLATION INITIATION FACTOR"/>
    <property type="match status" value="1"/>
</dbReference>
<protein>
    <recommendedName>
        <fullName evidence="2">Eukaryotic translation initiation factor 5</fullName>
    </recommendedName>
</protein>
<dbReference type="EMBL" id="BTSX01000001">
    <property type="protein sequence ID" value="GMS78155.1"/>
    <property type="molecule type" value="Genomic_DNA"/>
</dbReference>
<name>A0AAV5S6Z0_9BILA</name>
<dbReference type="InterPro" id="IPR045196">
    <property type="entry name" value="IF2/IF5"/>
</dbReference>
<dbReference type="GO" id="GO:0005092">
    <property type="term" value="F:GDP-dissociation inhibitor activity"/>
    <property type="evidence" value="ECO:0007669"/>
    <property type="project" value="TreeGrafter"/>
</dbReference>
<evidence type="ECO:0000256" key="6">
    <source>
        <dbReference type="ARBA" id="ARBA00023134"/>
    </source>
</evidence>
<dbReference type="InterPro" id="IPR016189">
    <property type="entry name" value="Transl_init_fac_IF2/IF5_N"/>
</dbReference>
<evidence type="ECO:0000256" key="5">
    <source>
        <dbReference type="ARBA" id="ARBA00022917"/>
    </source>
</evidence>
<feature type="compositionally biased region" description="Acidic residues" evidence="7">
    <location>
        <begin position="360"/>
        <end position="371"/>
    </location>
</feature>
<evidence type="ECO:0000259" key="8">
    <source>
        <dbReference type="PROSITE" id="PS51363"/>
    </source>
</evidence>
<organism evidence="9 10">
    <name type="scientific">Pristionchus entomophagus</name>
    <dbReference type="NCBI Taxonomy" id="358040"/>
    <lineage>
        <taxon>Eukaryota</taxon>
        <taxon>Metazoa</taxon>
        <taxon>Ecdysozoa</taxon>
        <taxon>Nematoda</taxon>
        <taxon>Chromadorea</taxon>
        <taxon>Rhabditida</taxon>
        <taxon>Rhabditina</taxon>
        <taxon>Diplogasteromorpha</taxon>
        <taxon>Diplogasteroidea</taxon>
        <taxon>Neodiplogasteridae</taxon>
        <taxon>Pristionchus</taxon>
    </lineage>
</organism>
<dbReference type="Gene3D" id="2.20.25.350">
    <property type="match status" value="1"/>
</dbReference>
<dbReference type="GO" id="GO:0005829">
    <property type="term" value="C:cytosol"/>
    <property type="evidence" value="ECO:0007669"/>
    <property type="project" value="TreeGrafter"/>
</dbReference>
<proteinExistence type="inferred from homology"/>
<dbReference type="FunFam" id="2.20.25.350:FF:000001">
    <property type="entry name" value="Eukaryotic translation initiation factor 5"/>
    <property type="match status" value="1"/>
</dbReference>
<sequence>NPIRRYKMPAIVVKVEGKGNGIKTVIVNMADVAKALERPASYTAKYFGFELGAQTSIDEKKDRYVVNGEHAASRLQEILDGFIKKFVLCPSCENPETALKVKGNTIHSCKACGHSFVIDPKLRLSSFIVKKPPPSDSNYDKIVISSQKVEKVSEKNGGAIEKSNHCSSNEEVDDDEDWAEPTGQFAICQEETRLAARFAKHMHSKDLEKTKKERLDMLHEFFNKAKENSKIDGKVLLNEAERLNVKQRGALLLVPTFLDEKILAEDQLKKLEKVFLRFSYNDKKAQSYLLGGIMQLIIEHETTLLPKSVEEKEKKLQAKWPKVQTILDWAEKPTGKHEENERRIIEKSAIFIDWLKTAEEEGEEEEEDVEFEVQKENKTSEMKRMMEERARRAEAMRVLGDDGEEIGMEGI</sequence>
<keyword evidence="5" id="KW-0648">Protein biosynthesis</keyword>
<gene>
    <name evidence="9" type="ORF">PENTCL1PPCAC_330</name>
</gene>
<evidence type="ECO:0000256" key="4">
    <source>
        <dbReference type="ARBA" id="ARBA00022741"/>
    </source>
</evidence>
<evidence type="ECO:0000313" key="10">
    <source>
        <dbReference type="Proteomes" id="UP001432027"/>
    </source>
</evidence>
<feature type="region of interest" description="Disordered" evidence="7">
    <location>
        <begin position="154"/>
        <end position="176"/>
    </location>
</feature>
<dbReference type="PROSITE" id="PS51363">
    <property type="entry name" value="W2"/>
    <property type="match status" value="1"/>
</dbReference>
<evidence type="ECO:0000256" key="2">
    <source>
        <dbReference type="ARBA" id="ARBA00018059"/>
    </source>
</evidence>
<dbReference type="SUPFAM" id="SSF100966">
    <property type="entry name" value="Translation initiation factor 2 beta, aIF2beta, N-terminal domain"/>
    <property type="match status" value="1"/>
</dbReference>
<evidence type="ECO:0000256" key="7">
    <source>
        <dbReference type="SAM" id="MobiDB-lite"/>
    </source>
</evidence>
<dbReference type="Gene3D" id="3.30.30.170">
    <property type="match status" value="1"/>
</dbReference>